<dbReference type="EMBL" id="JASBWS010000163">
    <property type="protein sequence ID" value="KAJ9092972.1"/>
    <property type="molecule type" value="Genomic_DNA"/>
</dbReference>
<keyword evidence="2" id="KW-1185">Reference proteome</keyword>
<evidence type="ECO:0000313" key="2">
    <source>
        <dbReference type="Proteomes" id="UP001230649"/>
    </source>
</evidence>
<comment type="caution">
    <text evidence="1">The sequence shown here is derived from an EMBL/GenBank/DDBJ whole genome shotgun (WGS) entry which is preliminary data.</text>
</comment>
<accession>A0ACC2V2X1</accession>
<organism evidence="1 2">
    <name type="scientific">Naganishia adeliensis</name>
    <dbReference type="NCBI Taxonomy" id="92952"/>
    <lineage>
        <taxon>Eukaryota</taxon>
        <taxon>Fungi</taxon>
        <taxon>Dikarya</taxon>
        <taxon>Basidiomycota</taxon>
        <taxon>Agaricomycotina</taxon>
        <taxon>Tremellomycetes</taxon>
        <taxon>Filobasidiales</taxon>
        <taxon>Filobasidiaceae</taxon>
        <taxon>Naganishia</taxon>
    </lineage>
</organism>
<reference evidence="1" key="1">
    <citation type="submission" date="2023-04" db="EMBL/GenBank/DDBJ databases">
        <title>Draft Genome sequencing of Naganishia species isolated from polar environments using Oxford Nanopore Technology.</title>
        <authorList>
            <person name="Leo P."/>
            <person name="Venkateswaran K."/>
        </authorList>
    </citation>
    <scope>NUCLEOTIDE SEQUENCE</scope>
    <source>
        <strain evidence="1">MNA-CCFEE 5262</strain>
    </source>
</reference>
<name>A0ACC2V2X1_9TREE</name>
<sequence>MSNKLIMATNNASTDEEGALNVPAASEDVKINLNITDVTDEEWMQYFNADMLESYSPSSPFFIHSLLKDLDKHQQILDGRGDNVDYPLVNNISVIPHAFEELLLDANIKGMTYDQGYNVDESANNSNNVNFRRLTKFGYANGASRAPLSAPCVDANHKTFAMQHFAAQTTDVASPLDTQHAARVDGQGLNPQGLLFDDVSP</sequence>
<dbReference type="Proteomes" id="UP001230649">
    <property type="component" value="Unassembled WGS sequence"/>
</dbReference>
<gene>
    <name evidence="1" type="ORF">QFC20_007240</name>
</gene>
<proteinExistence type="predicted"/>
<evidence type="ECO:0000313" key="1">
    <source>
        <dbReference type="EMBL" id="KAJ9092972.1"/>
    </source>
</evidence>
<protein>
    <submittedName>
        <fullName evidence="1">Uncharacterized protein</fullName>
    </submittedName>
</protein>